<evidence type="ECO:0000313" key="2">
    <source>
        <dbReference type="Proteomes" id="UP000187406"/>
    </source>
</evidence>
<accession>A0A1Q3AR49</accession>
<reference evidence="2" key="1">
    <citation type="submission" date="2016-04" db="EMBL/GenBank/DDBJ databases">
        <title>Cephalotus genome sequencing.</title>
        <authorList>
            <person name="Fukushima K."/>
            <person name="Hasebe M."/>
            <person name="Fang X."/>
        </authorList>
    </citation>
    <scope>NUCLEOTIDE SEQUENCE [LARGE SCALE GENOMIC DNA]</scope>
    <source>
        <strain evidence="2">cv. St1</strain>
    </source>
</reference>
<comment type="caution">
    <text evidence="1">The sequence shown here is derived from an EMBL/GenBank/DDBJ whole genome shotgun (WGS) entry which is preliminary data.</text>
</comment>
<name>A0A1Q3AR49_CEPFO</name>
<evidence type="ECO:0000313" key="1">
    <source>
        <dbReference type="EMBL" id="GAV58145.1"/>
    </source>
</evidence>
<dbReference type="OrthoDB" id="1675099at2759"/>
<proteinExistence type="predicted"/>
<dbReference type="InParanoid" id="A0A1Q3AR49"/>
<protein>
    <submittedName>
        <fullName evidence="1">UBN2_3 domain-containing protein</fullName>
    </submittedName>
</protein>
<dbReference type="PANTHER" id="PTHR47481">
    <property type="match status" value="1"/>
</dbReference>
<keyword evidence="2" id="KW-1185">Reference proteome</keyword>
<dbReference type="PANTHER" id="PTHR47481:SF28">
    <property type="entry name" value="RETROTRANSPOSON COPIA-LIKE N-TERMINAL DOMAIN-CONTAINING PROTEIN"/>
    <property type="match status" value="1"/>
</dbReference>
<dbReference type="Proteomes" id="UP000187406">
    <property type="component" value="Unassembled WGS sequence"/>
</dbReference>
<gene>
    <name evidence="1" type="ORF">CFOL_v3_01679</name>
</gene>
<dbReference type="AlphaFoldDB" id="A0A1Q3AR49"/>
<sequence length="117" mass="13345">MQFLDGSTTPPASDDPTYRSWYEKDQMLLSWINATLSESAIPYIVGVTSSKEAYASITPSHIMGLKRQLHRIKKRNLSMHDYLQQIKSLTDQLAACGSPVGEDCWNRINRIRSQKRT</sequence>
<organism evidence="1 2">
    <name type="scientific">Cephalotus follicularis</name>
    <name type="common">Albany pitcher plant</name>
    <dbReference type="NCBI Taxonomy" id="3775"/>
    <lineage>
        <taxon>Eukaryota</taxon>
        <taxon>Viridiplantae</taxon>
        <taxon>Streptophyta</taxon>
        <taxon>Embryophyta</taxon>
        <taxon>Tracheophyta</taxon>
        <taxon>Spermatophyta</taxon>
        <taxon>Magnoliopsida</taxon>
        <taxon>eudicotyledons</taxon>
        <taxon>Gunneridae</taxon>
        <taxon>Pentapetalae</taxon>
        <taxon>rosids</taxon>
        <taxon>fabids</taxon>
        <taxon>Oxalidales</taxon>
        <taxon>Cephalotaceae</taxon>
        <taxon>Cephalotus</taxon>
    </lineage>
</organism>
<dbReference type="EMBL" id="BDDD01000057">
    <property type="protein sequence ID" value="GAV58145.1"/>
    <property type="molecule type" value="Genomic_DNA"/>
</dbReference>